<dbReference type="AlphaFoldDB" id="A0A1F5GGF4"/>
<sequence length="206" mass="22801">MKTAQAANTIKTIGEATFEKLGGDLISPIIDEAKRELGLGSFLGSGNGISSRRKEMGQKELKWAREERELEERTEEDDSSSDQKATELALILQEYRNHDSQSGKSKEEKALEAEFVELREEVAKLAKASGVKTTAHLETMPKKIGLLDVTRLKTIIKDLTAKVEDSKNGKDMVAQRENAKRTTGMLAWVSGKQMKVHEQGTLTLQG</sequence>
<gene>
    <name evidence="2" type="ORF">A3D07_01105</name>
</gene>
<evidence type="ECO:0000313" key="3">
    <source>
        <dbReference type="Proteomes" id="UP000177124"/>
    </source>
</evidence>
<accession>A0A1F5GGF4</accession>
<evidence type="ECO:0000256" key="1">
    <source>
        <dbReference type="SAM" id="MobiDB-lite"/>
    </source>
</evidence>
<feature type="region of interest" description="Disordered" evidence="1">
    <location>
        <begin position="42"/>
        <end position="85"/>
    </location>
</feature>
<evidence type="ECO:0000313" key="2">
    <source>
        <dbReference type="EMBL" id="OGD90897.1"/>
    </source>
</evidence>
<dbReference type="EMBL" id="MFBF01000030">
    <property type="protein sequence ID" value="OGD90897.1"/>
    <property type="molecule type" value="Genomic_DNA"/>
</dbReference>
<dbReference type="Proteomes" id="UP000177124">
    <property type="component" value="Unassembled WGS sequence"/>
</dbReference>
<protein>
    <submittedName>
        <fullName evidence="2">Uncharacterized protein</fullName>
    </submittedName>
</protein>
<reference evidence="2 3" key="1">
    <citation type="journal article" date="2016" name="Nat. Commun.">
        <title>Thousands of microbial genomes shed light on interconnected biogeochemical processes in an aquifer system.</title>
        <authorList>
            <person name="Anantharaman K."/>
            <person name="Brown C.T."/>
            <person name="Hug L.A."/>
            <person name="Sharon I."/>
            <person name="Castelle C.J."/>
            <person name="Probst A.J."/>
            <person name="Thomas B.C."/>
            <person name="Singh A."/>
            <person name="Wilkins M.J."/>
            <person name="Karaoz U."/>
            <person name="Brodie E.L."/>
            <person name="Williams K.H."/>
            <person name="Hubbard S.S."/>
            <person name="Banfield J.F."/>
        </authorList>
    </citation>
    <scope>NUCLEOTIDE SEQUENCE [LARGE SCALE GENOMIC DNA]</scope>
</reference>
<comment type="caution">
    <text evidence="2">The sequence shown here is derived from an EMBL/GenBank/DDBJ whole genome shotgun (WGS) entry which is preliminary data.</text>
</comment>
<name>A0A1F5GGF4_9BACT</name>
<feature type="compositionally biased region" description="Basic and acidic residues" evidence="1">
    <location>
        <begin position="52"/>
        <end position="71"/>
    </location>
</feature>
<organism evidence="2 3">
    <name type="scientific">Candidatus Curtissbacteria bacterium RIFCSPHIGHO2_02_FULL_42_15</name>
    <dbReference type="NCBI Taxonomy" id="1797716"/>
    <lineage>
        <taxon>Bacteria</taxon>
        <taxon>Candidatus Curtissiibacteriota</taxon>
    </lineage>
</organism>
<proteinExistence type="predicted"/>